<reference evidence="1" key="1">
    <citation type="submission" date="2021-01" db="EMBL/GenBank/DDBJ databases">
        <authorList>
            <person name="Lovell J.T."/>
            <person name="Bentley N."/>
            <person name="Bhattarai G."/>
            <person name="Jenkins J.W."/>
            <person name="Sreedasyam A."/>
            <person name="Alarcon Y."/>
            <person name="Bock C."/>
            <person name="Boston L."/>
            <person name="Carlson J."/>
            <person name="Cervantes K."/>
            <person name="Clermont K."/>
            <person name="Krom N."/>
            <person name="Kubenka K."/>
            <person name="Mamidi S."/>
            <person name="Mattison C."/>
            <person name="Monteros M."/>
            <person name="Pisani C."/>
            <person name="Plott C."/>
            <person name="Rajasekar S."/>
            <person name="Rhein H.S."/>
            <person name="Rohla C."/>
            <person name="Song M."/>
            <person name="Hilaire R.S."/>
            <person name="Shu S."/>
            <person name="Wells L."/>
            <person name="Wang X."/>
            <person name="Webber J."/>
            <person name="Heerema R.J."/>
            <person name="Klein P."/>
            <person name="Conner P."/>
            <person name="Grauke L."/>
            <person name="Grimwood J."/>
            <person name="Schmutz J."/>
            <person name="Randall J.J."/>
        </authorList>
    </citation>
    <scope>NUCLEOTIDE SEQUENCE</scope>
    <source>
        <tissue evidence="1">Leaf</tissue>
    </source>
</reference>
<comment type="caution">
    <text evidence="1">The sequence shown here is derived from an EMBL/GenBank/DDBJ whole genome shotgun (WGS) entry which is preliminary data.</text>
</comment>
<evidence type="ECO:0008006" key="3">
    <source>
        <dbReference type="Google" id="ProtNLM"/>
    </source>
</evidence>
<dbReference type="Proteomes" id="UP000811246">
    <property type="component" value="Unassembled WGS sequence"/>
</dbReference>
<name>A0A922D2V8_CARIL</name>
<proteinExistence type="predicted"/>
<organism evidence="1 2">
    <name type="scientific">Carya illinoinensis</name>
    <name type="common">Pecan</name>
    <dbReference type="NCBI Taxonomy" id="32201"/>
    <lineage>
        <taxon>Eukaryota</taxon>
        <taxon>Viridiplantae</taxon>
        <taxon>Streptophyta</taxon>
        <taxon>Embryophyta</taxon>
        <taxon>Tracheophyta</taxon>
        <taxon>Spermatophyta</taxon>
        <taxon>Magnoliopsida</taxon>
        <taxon>eudicotyledons</taxon>
        <taxon>Gunneridae</taxon>
        <taxon>Pentapetalae</taxon>
        <taxon>rosids</taxon>
        <taxon>fabids</taxon>
        <taxon>Fagales</taxon>
        <taxon>Juglandaceae</taxon>
        <taxon>Carya</taxon>
    </lineage>
</organism>
<protein>
    <recommendedName>
        <fullName evidence="3">Reverse transcriptase zinc-binding domain-containing protein</fullName>
    </recommendedName>
</protein>
<sequence>MRKIACLYAWLPFHLYSIYKIQKDGESVDHLLLHCKVAQCLWDEVFSRVGVAWVMPRSVRDLMCCWKGIRGNVQIATVWKMIPHCIMWCVWMERNKRCFEDMEHSMAELKRFFYCTLLSWAPAIICNTDDLHTLLVSLTSS</sequence>
<dbReference type="EMBL" id="MU229018">
    <property type="protein sequence ID" value="KAG6618163.1"/>
    <property type="molecule type" value="Genomic_DNA"/>
</dbReference>
<evidence type="ECO:0000313" key="1">
    <source>
        <dbReference type="EMBL" id="KAG6618163.1"/>
    </source>
</evidence>
<gene>
    <name evidence="1" type="ORF">I3842_Q124000</name>
</gene>
<evidence type="ECO:0000313" key="2">
    <source>
        <dbReference type="Proteomes" id="UP000811246"/>
    </source>
</evidence>
<dbReference type="AlphaFoldDB" id="A0A922D2V8"/>
<accession>A0A922D2V8</accession>